<dbReference type="Gene3D" id="3.10.100.10">
    <property type="entry name" value="Mannose-Binding Protein A, subunit A"/>
    <property type="match status" value="1"/>
</dbReference>
<protein>
    <submittedName>
        <fullName evidence="3">Uncharacterized protein LOC125178305</fullName>
    </submittedName>
</protein>
<dbReference type="AlphaFoldDB" id="A0A979FKZ3"/>
<dbReference type="CDD" id="cd00037">
    <property type="entry name" value="CLECT"/>
    <property type="match status" value="1"/>
</dbReference>
<dbReference type="InterPro" id="IPR016187">
    <property type="entry name" value="CTDL_fold"/>
</dbReference>
<dbReference type="Proteomes" id="UP000694843">
    <property type="component" value="Unplaced"/>
</dbReference>
<dbReference type="InterPro" id="IPR001304">
    <property type="entry name" value="C-type_lectin-like"/>
</dbReference>
<evidence type="ECO:0000259" key="1">
    <source>
        <dbReference type="Pfam" id="PF00059"/>
    </source>
</evidence>
<sequence>MHNVWTPIDVNVSTVLSLSHLDISVMREVKCAGAALAGNTTLLYCYQAPRCLVLLDSLEQVRPGDGSQEWRCKYFKEERSCALQDGAKVELFAVTDDCPEAKLCSIGGLVGIPMSEISSPMECCPSSSYLDGLGCVLTQLTPSVNFCKAQKFCRSRGAEIFSAKNPAAFKKLQSQLKDLYSGSHSFWMYVVRDASDGFTWKLSASNRKMTPPEWSKNAPSDSASNACVRANGADDYLLRNFPCDSEGEVLCLFNSTFPKC</sequence>
<evidence type="ECO:0000313" key="2">
    <source>
        <dbReference type="Proteomes" id="UP000694843"/>
    </source>
</evidence>
<accession>A0A979FKZ3</accession>
<name>A0A979FKZ3_HYAAZ</name>
<dbReference type="KEGG" id="hazt:125178305"/>
<organism evidence="2 3">
    <name type="scientific">Hyalella azteca</name>
    <name type="common">Amphipod</name>
    <dbReference type="NCBI Taxonomy" id="294128"/>
    <lineage>
        <taxon>Eukaryota</taxon>
        <taxon>Metazoa</taxon>
        <taxon>Ecdysozoa</taxon>
        <taxon>Arthropoda</taxon>
        <taxon>Crustacea</taxon>
        <taxon>Multicrustacea</taxon>
        <taxon>Malacostraca</taxon>
        <taxon>Eumalacostraca</taxon>
        <taxon>Peracarida</taxon>
        <taxon>Amphipoda</taxon>
        <taxon>Senticaudata</taxon>
        <taxon>Talitrida</taxon>
        <taxon>Talitroidea</taxon>
        <taxon>Hyalellidae</taxon>
        <taxon>Hyalella</taxon>
    </lineage>
</organism>
<proteinExistence type="predicted"/>
<gene>
    <name evidence="3" type="primary">LOC125178305</name>
</gene>
<dbReference type="InterPro" id="IPR016186">
    <property type="entry name" value="C-type_lectin-like/link_sf"/>
</dbReference>
<dbReference type="SUPFAM" id="SSF56436">
    <property type="entry name" value="C-type lectin-like"/>
    <property type="match status" value="1"/>
</dbReference>
<feature type="domain" description="C-type lectin" evidence="1">
    <location>
        <begin position="144"/>
        <end position="251"/>
    </location>
</feature>
<dbReference type="GeneID" id="125178305"/>
<keyword evidence="2" id="KW-1185">Reference proteome</keyword>
<evidence type="ECO:0000313" key="3">
    <source>
        <dbReference type="RefSeq" id="XP_047737693.1"/>
    </source>
</evidence>
<dbReference type="RefSeq" id="XP_047737693.1">
    <property type="nucleotide sequence ID" value="XM_047881737.1"/>
</dbReference>
<dbReference type="Pfam" id="PF00059">
    <property type="entry name" value="Lectin_C"/>
    <property type="match status" value="1"/>
</dbReference>
<reference evidence="3" key="1">
    <citation type="submission" date="2025-08" db="UniProtKB">
        <authorList>
            <consortium name="RefSeq"/>
        </authorList>
    </citation>
    <scope>IDENTIFICATION</scope>
    <source>
        <tissue evidence="3">Whole organism</tissue>
    </source>
</reference>